<evidence type="ECO:0000313" key="7">
    <source>
        <dbReference type="Proteomes" id="UP000636793"/>
    </source>
</evidence>
<dbReference type="InterPro" id="IPR050176">
    <property type="entry name" value="LTTR"/>
</dbReference>
<dbReference type="FunFam" id="1.10.10.10:FF:000001">
    <property type="entry name" value="LysR family transcriptional regulator"/>
    <property type="match status" value="1"/>
</dbReference>
<dbReference type="PANTHER" id="PTHR30579">
    <property type="entry name" value="TRANSCRIPTIONAL REGULATOR"/>
    <property type="match status" value="1"/>
</dbReference>
<dbReference type="EMBL" id="BMHI01000005">
    <property type="protein sequence ID" value="GGB39688.1"/>
    <property type="molecule type" value="Genomic_DNA"/>
</dbReference>
<dbReference type="GO" id="GO:0003677">
    <property type="term" value="F:DNA binding"/>
    <property type="evidence" value="ECO:0007669"/>
    <property type="project" value="UniProtKB-KW"/>
</dbReference>
<evidence type="ECO:0000256" key="1">
    <source>
        <dbReference type="ARBA" id="ARBA00009437"/>
    </source>
</evidence>
<name>A0A916TCU2_9MICO</name>
<keyword evidence="7" id="KW-1185">Reference proteome</keyword>
<comment type="caution">
    <text evidence="6">The sequence shown here is derived from an EMBL/GenBank/DDBJ whole genome shotgun (WGS) entry which is preliminary data.</text>
</comment>
<dbReference type="AlphaFoldDB" id="A0A916TCU2"/>
<sequence>MLFSYGDCMTATLDITPLRSLVAIAGAGGFHRAAMTLHLTQSAVSQHVRRLEQATGRQLVERSGRQTRFTPDGDQLLRSARRILAAHDDAVRLFESPDSRTLTIGASEHAAEMLLPEISGALREALPSTGFRFRLDRTAHVERALEDGVADLIVLAELATPAPAERSRLRLRWFAAQDFRAPTDGPLPVIAFDEPCMLRRPTFDTLSAAGREHELVVEVSNLSGGYSAARAGLGVILLPHIGRAPEGLVERTELPQPPEVRMSVRTAPATPASAVRAVTRAVRQAMQG</sequence>
<reference evidence="6" key="1">
    <citation type="journal article" date="2014" name="Int. J. Syst. Evol. Microbiol.">
        <title>Complete genome sequence of Corynebacterium casei LMG S-19264T (=DSM 44701T), isolated from a smear-ripened cheese.</title>
        <authorList>
            <consortium name="US DOE Joint Genome Institute (JGI-PGF)"/>
            <person name="Walter F."/>
            <person name="Albersmeier A."/>
            <person name="Kalinowski J."/>
            <person name="Ruckert C."/>
        </authorList>
    </citation>
    <scope>NUCLEOTIDE SEQUENCE</scope>
    <source>
        <strain evidence="6">CGMCC 1.15085</strain>
    </source>
</reference>
<evidence type="ECO:0000256" key="2">
    <source>
        <dbReference type="ARBA" id="ARBA00023015"/>
    </source>
</evidence>
<feature type="domain" description="HTH lysR-type" evidence="5">
    <location>
        <begin position="13"/>
        <end position="70"/>
    </location>
</feature>
<evidence type="ECO:0000259" key="5">
    <source>
        <dbReference type="PROSITE" id="PS50931"/>
    </source>
</evidence>
<dbReference type="Pfam" id="PF00126">
    <property type="entry name" value="HTH_1"/>
    <property type="match status" value="1"/>
</dbReference>
<dbReference type="PROSITE" id="PS50931">
    <property type="entry name" value="HTH_LYSR"/>
    <property type="match status" value="1"/>
</dbReference>
<evidence type="ECO:0000256" key="4">
    <source>
        <dbReference type="ARBA" id="ARBA00023163"/>
    </source>
</evidence>
<accession>A0A916TCU2</accession>
<dbReference type="GO" id="GO:0003700">
    <property type="term" value="F:DNA-binding transcription factor activity"/>
    <property type="evidence" value="ECO:0007669"/>
    <property type="project" value="InterPro"/>
</dbReference>
<dbReference type="InterPro" id="IPR036388">
    <property type="entry name" value="WH-like_DNA-bd_sf"/>
</dbReference>
<reference evidence="6" key="2">
    <citation type="submission" date="2020-09" db="EMBL/GenBank/DDBJ databases">
        <authorList>
            <person name="Sun Q."/>
            <person name="Zhou Y."/>
        </authorList>
    </citation>
    <scope>NUCLEOTIDE SEQUENCE</scope>
    <source>
        <strain evidence="6">CGMCC 1.15085</strain>
    </source>
</reference>
<dbReference type="InterPro" id="IPR036390">
    <property type="entry name" value="WH_DNA-bd_sf"/>
</dbReference>
<evidence type="ECO:0000313" key="6">
    <source>
        <dbReference type="EMBL" id="GGB39688.1"/>
    </source>
</evidence>
<keyword evidence="4" id="KW-0804">Transcription</keyword>
<organism evidence="6 7">
    <name type="scientific">Flexivirga endophytica</name>
    <dbReference type="NCBI Taxonomy" id="1849103"/>
    <lineage>
        <taxon>Bacteria</taxon>
        <taxon>Bacillati</taxon>
        <taxon>Actinomycetota</taxon>
        <taxon>Actinomycetes</taxon>
        <taxon>Micrococcales</taxon>
        <taxon>Dermacoccaceae</taxon>
        <taxon>Flexivirga</taxon>
    </lineage>
</organism>
<comment type="similarity">
    <text evidence="1">Belongs to the LysR transcriptional regulatory family.</text>
</comment>
<evidence type="ECO:0000256" key="3">
    <source>
        <dbReference type="ARBA" id="ARBA00023125"/>
    </source>
</evidence>
<dbReference type="InterPro" id="IPR005119">
    <property type="entry name" value="LysR_subst-bd"/>
</dbReference>
<gene>
    <name evidence="6" type="ORF">GCM10011492_33120</name>
</gene>
<dbReference type="SUPFAM" id="SSF46785">
    <property type="entry name" value="Winged helix' DNA-binding domain"/>
    <property type="match status" value="1"/>
</dbReference>
<dbReference type="Proteomes" id="UP000636793">
    <property type="component" value="Unassembled WGS sequence"/>
</dbReference>
<dbReference type="PANTHER" id="PTHR30579:SF7">
    <property type="entry name" value="HTH-TYPE TRANSCRIPTIONAL REGULATOR LRHA-RELATED"/>
    <property type="match status" value="1"/>
</dbReference>
<proteinExistence type="inferred from homology"/>
<dbReference type="PRINTS" id="PR00039">
    <property type="entry name" value="HTHLYSR"/>
</dbReference>
<dbReference type="InterPro" id="IPR000847">
    <property type="entry name" value="LysR_HTH_N"/>
</dbReference>
<dbReference type="Pfam" id="PF03466">
    <property type="entry name" value="LysR_substrate"/>
    <property type="match status" value="1"/>
</dbReference>
<dbReference type="Gene3D" id="3.40.190.10">
    <property type="entry name" value="Periplasmic binding protein-like II"/>
    <property type="match status" value="2"/>
</dbReference>
<keyword evidence="3" id="KW-0238">DNA-binding</keyword>
<keyword evidence="2" id="KW-0805">Transcription regulation</keyword>
<protein>
    <submittedName>
        <fullName evidence="6">LysR family transcriptional regulator</fullName>
    </submittedName>
</protein>
<dbReference type="Gene3D" id="1.10.10.10">
    <property type="entry name" value="Winged helix-like DNA-binding domain superfamily/Winged helix DNA-binding domain"/>
    <property type="match status" value="1"/>
</dbReference>
<dbReference type="SUPFAM" id="SSF53850">
    <property type="entry name" value="Periplasmic binding protein-like II"/>
    <property type="match status" value="1"/>
</dbReference>